<keyword evidence="4" id="KW-0472">Membrane</keyword>
<evidence type="ECO:0000256" key="4">
    <source>
        <dbReference type="SAM" id="Phobius"/>
    </source>
</evidence>
<dbReference type="EC" id="2.7.7.65" evidence="1"/>
<dbReference type="GO" id="GO:0052621">
    <property type="term" value="F:diguanylate cyclase activity"/>
    <property type="evidence" value="ECO:0007669"/>
    <property type="project" value="UniProtKB-EC"/>
</dbReference>
<protein>
    <recommendedName>
        <fullName evidence="1">diguanylate cyclase</fullName>
        <ecNumber evidence="1">2.7.7.65</ecNumber>
    </recommendedName>
</protein>
<dbReference type="CDD" id="cd01949">
    <property type="entry name" value="GGDEF"/>
    <property type="match status" value="1"/>
</dbReference>
<dbReference type="RefSeq" id="WP_100425514.1">
    <property type="nucleotide sequence ID" value="NZ_PGEX01000001.1"/>
</dbReference>
<dbReference type="SMART" id="SM00267">
    <property type="entry name" value="GGDEF"/>
    <property type="match status" value="1"/>
</dbReference>
<dbReference type="AlphaFoldDB" id="A0A2M9A770"/>
<feature type="domain" description="GGDEF" evidence="5">
    <location>
        <begin position="310"/>
        <end position="443"/>
    </location>
</feature>
<dbReference type="EMBL" id="PGEX01000001">
    <property type="protein sequence ID" value="PJJ41554.1"/>
    <property type="molecule type" value="Genomic_DNA"/>
</dbReference>
<dbReference type="OrthoDB" id="9812260at2"/>
<feature type="transmembrane region" description="Helical" evidence="4">
    <location>
        <begin position="35"/>
        <end position="53"/>
    </location>
</feature>
<evidence type="ECO:0000313" key="6">
    <source>
        <dbReference type="EMBL" id="PJJ41554.1"/>
    </source>
</evidence>
<feature type="coiled-coil region" evidence="3">
    <location>
        <begin position="372"/>
        <end position="433"/>
    </location>
</feature>
<dbReference type="PANTHER" id="PTHR45138">
    <property type="entry name" value="REGULATORY COMPONENTS OF SENSORY TRANSDUCTION SYSTEM"/>
    <property type="match status" value="1"/>
</dbReference>
<comment type="caution">
    <text evidence="6">The sequence shown here is derived from an EMBL/GenBank/DDBJ whole genome shotgun (WGS) entry which is preliminary data.</text>
</comment>
<dbReference type="NCBIfam" id="TIGR00254">
    <property type="entry name" value="GGDEF"/>
    <property type="match status" value="1"/>
</dbReference>
<reference evidence="6 7" key="1">
    <citation type="submission" date="2017-11" db="EMBL/GenBank/DDBJ databases">
        <title>Animal gut microbial communities from fecal samples from Wisconsin, USA.</title>
        <authorList>
            <person name="Neumann A."/>
        </authorList>
    </citation>
    <scope>NUCLEOTIDE SEQUENCE [LARGE SCALE GENOMIC DNA]</scope>
    <source>
        <strain evidence="6 7">UWS3</strain>
    </source>
</reference>
<name>A0A2M9A770_9BACT</name>
<evidence type="ECO:0000256" key="3">
    <source>
        <dbReference type="SAM" id="Coils"/>
    </source>
</evidence>
<evidence type="ECO:0000259" key="5">
    <source>
        <dbReference type="PROSITE" id="PS50887"/>
    </source>
</evidence>
<evidence type="ECO:0000313" key="7">
    <source>
        <dbReference type="Proteomes" id="UP000231134"/>
    </source>
</evidence>
<accession>A0A2M9A770</accession>
<evidence type="ECO:0000256" key="2">
    <source>
        <dbReference type="ARBA" id="ARBA00034247"/>
    </source>
</evidence>
<proteinExistence type="predicted"/>
<dbReference type="PROSITE" id="PS50887">
    <property type="entry name" value="GGDEF"/>
    <property type="match status" value="1"/>
</dbReference>
<dbReference type="Pfam" id="PF00990">
    <property type="entry name" value="GGDEF"/>
    <property type="match status" value="1"/>
</dbReference>
<sequence>MKWKLYILWLIFFFAGVIFVYVLPADSLSPSLRYLFLGIWGAVVTALFNTITYKLSNRSKEDPFDVLAKKVPETQFVPVVGGKEQMADSSLPAYRKEEDETEIHAQAAKPQIVAPDFPDESWIDFTHELLHNRPFPEVVRMLNDLLPKIFKNASGVLYMYSNNQSELHQIFAFGPNIISDPVISRSECASYDSAKIVVADYSDPQHVSGCIHLHHRPQGYSFCAPIEGLEEHFGVLTLQVDTLPQGETTDTWKTKISMVATAFGLFVANQNLQLRFNSQSLRDQLTGLVNKRYMEEALTRAVSEARRHGTPIGMIMISSDNLETLKTSHGAHAAEQMLWELAQRLPRYIRTEDIPSRYADNTLCVLLPGADKVRTQQRAEKIRHEIENLQVAYGNLILQTTLSLGVAIYPDNAKSASELVSAAEQAMQQAEALGKNQVCLAQTTPPGN</sequence>
<organism evidence="6 7">
    <name type="scientific">Hallerella succinigenes</name>
    <dbReference type="NCBI Taxonomy" id="1896222"/>
    <lineage>
        <taxon>Bacteria</taxon>
        <taxon>Pseudomonadati</taxon>
        <taxon>Fibrobacterota</taxon>
        <taxon>Fibrobacteria</taxon>
        <taxon>Fibrobacterales</taxon>
        <taxon>Fibrobacteraceae</taxon>
        <taxon>Hallerella</taxon>
    </lineage>
</organism>
<keyword evidence="4" id="KW-0812">Transmembrane</keyword>
<dbReference type="InterPro" id="IPR029787">
    <property type="entry name" value="Nucleotide_cyclase"/>
</dbReference>
<evidence type="ECO:0000256" key="1">
    <source>
        <dbReference type="ARBA" id="ARBA00012528"/>
    </source>
</evidence>
<dbReference type="SUPFAM" id="SSF55073">
    <property type="entry name" value="Nucleotide cyclase"/>
    <property type="match status" value="1"/>
</dbReference>
<dbReference type="InterPro" id="IPR000160">
    <property type="entry name" value="GGDEF_dom"/>
</dbReference>
<feature type="transmembrane region" description="Helical" evidence="4">
    <location>
        <begin position="6"/>
        <end position="23"/>
    </location>
</feature>
<dbReference type="InterPro" id="IPR050469">
    <property type="entry name" value="Diguanylate_Cyclase"/>
</dbReference>
<comment type="catalytic activity">
    <reaction evidence="2">
        <text>2 GTP = 3',3'-c-di-GMP + 2 diphosphate</text>
        <dbReference type="Rhea" id="RHEA:24898"/>
        <dbReference type="ChEBI" id="CHEBI:33019"/>
        <dbReference type="ChEBI" id="CHEBI:37565"/>
        <dbReference type="ChEBI" id="CHEBI:58805"/>
        <dbReference type="EC" id="2.7.7.65"/>
    </reaction>
</comment>
<dbReference type="PANTHER" id="PTHR45138:SF9">
    <property type="entry name" value="DIGUANYLATE CYCLASE DGCM-RELATED"/>
    <property type="match status" value="1"/>
</dbReference>
<dbReference type="Proteomes" id="UP000231134">
    <property type="component" value="Unassembled WGS sequence"/>
</dbReference>
<keyword evidence="4" id="KW-1133">Transmembrane helix</keyword>
<gene>
    <name evidence="6" type="ORF">BGX16_1532</name>
</gene>
<keyword evidence="3" id="KW-0175">Coiled coil</keyword>
<dbReference type="InterPro" id="IPR043128">
    <property type="entry name" value="Rev_trsase/Diguanyl_cyclase"/>
</dbReference>
<keyword evidence="7" id="KW-1185">Reference proteome</keyword>
<dbReference type="Gene3D" id="3.30.70.270">
    <property type="match status" value="1"/>
</dbReference>